<dbReference type="EMBL" id="CP098611">
    <property type="protein sequence ID" value="USR91933.1"/>
    <property type="molecule type" value="Genomic_DNA"/>
</dbReference>
<keyword evidence="3" id="KW-1185">Reference proteome</keyword>
<name>A0ABY5ART4_9CYAN</name>
<dbReference type="Proteomes" id="UP001056708">
    <property type="component" value="Chromosome"/>
</dbReference>
<dbReference type="NCBIfam" id="TIGR02595">
    <property type="entry name" value="PEP_CTERM"/>
    <property type="match status" value="1"/>
</dbReference>
<dbReference type="InterPro" id="IPR013424">
    <property type="entry name" value="Ice-binding_C"/>
</dbReference>
<reference evidence="2" key="1">
    <citation type="submission" date="2022-06" db="EMBL/GenBank/DDBJ databases">
        <title>Genome sequence of Phormidium yuhuli AB48 isolated from an industrial photobioreactor environment.</title>
        <authorList>
            <person name="Qiu Y."/>
            <person name="Noonan A.J.C."/>
            <person name="Dofher K."/>
            <person name="Koch M."/>
            <person name="Kieft B."/>
            <person name="Lin X."/>
            <person name="Ziels R.M."/>
            <person name="Hallam S.J."/>
        </authorList>
    </citation>
    <scope>NUCLEOTIDE SEQUENCE</scope>
    <source>
        <strain evidence="2">AB48</strain>
    </source>
</reference>
<feature type="chain" id="PRO_5045267869" evidence="1">
    <location>
        <begin position="21"/>
        <end position="236"/>
    </location>
</feature>
<organism evidence="2 3">
    <name type="scientific">Phormidium yuhuli AB48</name>
    <dbReference type="NCBI Taxonomy" id="2940671"/>
    <lineage>
        <taxon>Bacteria</taxon>
        <taxon>Bacillati</taxon>
        <taxon>Cyanobacteriota</taxon>
        <taxon>Cyanophyceae</taxon>
        <taxon>Oscillatoriophycideae</taxon>
        <taxon>Oscillatoriales</taxon>
        <taxon>Oscillatoriaceae</taxon>
        <taxon>Phormidium</taxon>
        <taxon>Phormidium yuhuli</taxon>
    </lineage>
</organism>
<keyword evidence="1" id="KW-0732">Signal</keyword>
<dbReference type="NCBIfam" id="NF041928">
    <property type="entry name" value="choice_anch_W"/>
    <property type="match status" value="1"/>
</dbReference>
<sequence length="236" mass="25562">MKHHVLALSLSLPLMGVALAAPQANAFSIAGHLDGEQAFKDLGVETPWAAESRIGIEGAGDYEIDIHNSDFSDVTHQQFSWVNGQAYDFSLSFDGSELIYNVAGVTVSKTVTQSNFSDLLIRTTARQTGNSAEVRNLFLNGVEISQTSFFQCQDASGCDFWNSSQYLHISDVSGPFTLTGTSIFSWEGKRPTRSNLAYQIKLVEGGDSQPVPEPASLLGLGLIVAGASQLKRRRSR</sequence>
<evidence type="ECO:0000313" key="3">
    <source>
        <dbReference type="Proteomes" id="UP001056708"/>
    </source>
</evidence>
<accession>A0ABY5ART4</accession>
<feature type="signal peptide" evidence="1">
    <location>
        <begin position="1"/>
        <end position="20"/>
    </location>
</feature>
<dbReference type="InterPro" id="IPR049671">
    <property type="entry name" value="Choice_anch_W"/>
</dbReference>
<proteinExistence type="predicted"/>
<gene>
    <name evidence="2" type="ORF">NEA10_04180</name>
</gene>
<protein>
    <submittedName>
        <fullName evidence="2">PEP-CTERM sorting domain-containing protein</fullName>
    </submittedName>
</protein>
<evidence type="ECO:0000256" key="1">
    <source>
        <dbReference type="SAM" id="SignalP"/>
    </source>
</evidence>
<dbReference type="RefSeq" id="WP_252663968.1">
    <property type="nucleotide sequence ID" value="NZ_CP098611.1"/>
</dbReference>
<evidence type="ECO:0000313" key="2">
    <source>
        <dbReference type="EMBL" id="USR91933.1"/>
    </source>
</evidence>